<reference evidence="5" key="1">
    <citation type="submission" date="2016-06" db="UniProtKB">
        <authorList>
            <consortium name="WormBaseParasite"/>
        </authorList>
    </citation>
    <scope>IDENTIFICATION</scope>
</reference>
<evidence type="ECO:0000256" key="1">
    <source>
        <dbReference type="SAM" id="MobiDB-lite"/>
    </source>
</evidence>
<dbReference type="WBParaSite" id="GPUH_0000936401-mRNA-1">
    <property type="protein sequence ID" value="GPUH_0000936401-mRNA-1"/>
    <property type="gene ID" value="GPUH_0000936401"/>
</dbReference>
<name>A0A183DKW2_9BILA</name>
<gene>
    <name evidence="3" type="ORF">GPUH_LOCUS9353</name>
</gene>
<protein>
    <submittedName>
        <fullName evidence="5">CTNNB1_binding domain-containing protein</fullName>
    </submittedName>
</protein>
<keyword evidence="2" id="KW-0812">Transmembrane</keyword>
<sequence length="94" mass="10267">MLALKNTPSSKEELSPVPGSGEVEEASEDVPERMEVAAGEDTQELSDITDHENRSTRITSSTSLVIATWIKVISFTAVFHSLPVLFSPTQKSYD</sequence>
<feature type="transmembrane region" description="Helical" evidence="2">
    <location>
        <begin position="64"/>
        <end position="86"/>
    </location>
</feature>
<keyword evidence="2" id="KW-0472">Membrane</keyword>
<dbReference type="EMBL" id="UYRT01030311">
    <property type="protein sequence ID" value="VDK71296.1"/>
    <property type="molecule type" value="Genomic_DNA"/>
</dbReference>
<reference evidence="3 4" key="2">
    <citation type="submission" date="2018-11" db="EMBL/GenBank/DDBJ databases">
        <authorList>
            <consortium name="Pathogen Informatics"/>
        </authorList>
    </citation>
    <scope>NUCLEOTIDE SEQUENCE [LARGE SCALE GENOMIC DNA]</scope>
</reference>
<evidence type="ECO:0000313" key="5">
    <source>
        <dbReference type="WBParaSite" id="GPUH_0000936401-mRNA-1"/>
    </source>
</evidence>
<accession>A0A183DKW2</accession>
<organism evidence="5">
    <name type="scientific">Gongylonema pulchrum</name>
    <dbReference type="NCBI Taxonomy" id="637853"/>
    <lineage>
        <taxon>Eukaryota</taxon>
        <taxon>Metazoa</taxon>
        <taxon>Ecdysozoa</taxon>
        <taxon>Nematoda</taxon>
        <taxon>Chromadorea</taxon>
        <taxon>Rhabditida</taxon>
        <taxon>Spirurina</taxon>
        <taxon>Spiruromorpha</taxon>
        <taxon>Spiruroidea</taxon>
        <taxon>Gongylonematidae</taxon>
        <taxon>Gongylonema</taxon>
    </lineage>
</organism>
<evidence type="ECO:0000256" key="2">
    <source>
        <dbReference type="SAM" id="Phobius"/>
    </source>
</evidence>
<dbReference type="Proteomes" id="UP000271098">
    <property type="component" value="Unassembled WGS sequence"/>
</dbReference>
<proteinExistence type="predicted"/>
<feature type="region of interest" description="Disordered" evidence="1">
    <location>
        <begin position="1"/>
        <end position="42"/>
    </location>
</feature>
<evidence type="ECO:0000313" key="3">
    <source>
        <dbReference type="EMBL" id="VDK71296.1"/>
    </source>
</evidence>
<keyword evidence="4" id="KW-1185">Reference proteome</keyword>
<dbReference type="OrthoDB" id="5875228at2759"/>
<evidence type="ECO:0000313" key="4">
    <source>
        <dbReference type="Proteomes" id="UP000271098"/>
    </source>
</evidence>
<keyword evidence="2" id="KW-1133">Transmembrane helix</keyword>
<dbReference type="AlphaFoldDB" id="A0A183DKW2"/>